<sequence length="320" mass="36504">MFHKVALTKKPVARGSTQRNPPAKLSSDEPQIHCKTRALLNKLTGQVCGRWESFEFDNHSQLSLSICQKLSELHFERLSSLTLKCCSETATKLEDVGSIANFWTIECLRHLSIRNATFHHKWEIGYVLHGLGAMPSLQSLTLHFHGFTGFSGVCEPEMDPLPMTNLRTLTYIFGYCNPKSIITPFIGRILFPGLTSLNIEFRWRCGDIRLDWLLKGSDPYPYLRSLHLKIHDCVVNTCDLSMARKAMPSLKHISLDGLFNDIYPGPSDSAHSWETLRVERHENMSGNIAFIAKELVDAPSFQRWDIIQHRSIFHGNVWKI</sequence>
<dbReference type="Proteomes" id="UP000294933">
    <property type="component" value="Unassembled WGS sequence"/>
</dbReference>
<accession>A0A4R5XG54</accession>
<proteinExistence type="predicted"/>
<keyword evidence="2" id="KW-1185">Reference proteome</keyword>
<reference evidence="1 2" key="1">
    <citation type="submission" date="2018-06" db="EMBL/GenBank/DDBJ databases">
        <title>A transcriptomic atlas of mushroom development highlights an independent origin of complex multicellularity.</title>
        <authorList>
            <consortium name="DOE Joint Genome Institute"/>
            <person name="Krizsan K."/>
            <person name="Almasi E."/>
            <person name="Merenyi Z."/>
            <person name="Sahu N."/>
            <person name="Viragh M."/>
            <person name="Koszo T."/>
            <person name="Mondo S."/>
            <person name="Kiss B."/>
            <person name="Balint B."/>
            <person name="Kues U."/>
            <person name="Barry K."/>
            <person name="Hegedus J.C."/>
            <person name="Henrissat B."/>
            <person name="Johnson J."/>
            <person name="Lipzen A."/>
            <person name="Ohm R."/>
            <person name="Nagy I."/>
            <person name="Pangilinan J."/>
            <person name="Yan J."/>
            <person name="Xiong Y."/>
            <person name="Grigoriev I.V."/>
            <person name="Hibbett D.S."/>
            <person name="Nagy L.G."/>
        </authorList>
    </citation>
    <scope>NUCLEOTIDE SEQUENCE [LARGE SCALE GENOMIC DNA]</scope>
    <source>
        <strain evidence="1 2">SZMC22713</strain>
    </source>
</reference>
<dbReference type="VEuPathDB" id="FungiDB:BD410DRAFT_780689"/>
<evidence type="ECO:0008006" key="3">
    <source>
        <dbReference type="Google" id="ProtNLM"/>
    </source>
</evidence>
<organism evidence="1 2">
    <name type="scientific">Rickenella mellea</name>
    <dbReference type="NCBI Taxonomy" id="50990"/>
    <lineage>
        <taxon>Eukaryota</taxon>
        <taxon>Fungi</taxon>
        <taxon>Dikarya</taxon>
        <taxon>Basidiomycota</taxon>
        <taxon>Agaricomycotina</taxon>
        <taxon>Agaricomycetes</taxon>
        <taxon>Hymenochaetales</taxon>
        <taxon>Rickenellaceae</taxon>
        <taxon>Rickenella</taxon>
    </lineage>
</organism>
<evidence type="ECO:0000313" key="1">
    <source>
        <dbReference type="EMBL" id="TDL30150.1"/>
    </source>
</evidence>
<name>A0A4R5XG54_9AGAM</name>
<evidence type="ECO:0000313" key="2">
    <source>
        <dbReference type="Proteomes" id="UP000294933"/>
    </source>
</evidence>
<dbReference type="Gene3D" id="3.80.10.10">
    <property type="entry name" value="Ribonuclease Inhibitor"/>
    <property type="match status" value="1"/>
</dbReference>
<dbReference type="AlphaFoldDB" id="A0A4R5XG54"/>
<dbReference type="InterPro" id="IPR032675">
    <property type="entry name" value="LRR_dom_sf"/>
</dbReference>
<dbReference type="EMBL" id="ML170156">
    <property type="protein sequence ID" value="TDL30150.1"/>
    <property type="molecule type" value="Genomic_DNA"/>
</dbReference>
<gene>
    <name evidence="1" type="ORF">BD410DRAFT_780689</name>
</gene>
<dbReference type="SUPFAM" id="SSF52047">
    <property type="entry name" value="RNI-like"/>
    <property type="match status" value="1"/>
</dbReference>
<protein>
    <recommendedName>
        <fullName evidence="3">F-box domain-containing protein</fullName>
    </recommendedName>
</protein>